<dbReference type="SUPFAM" id="SSF47090">
    <property type="entry name" value="PGBD-like"/>
    <property type="match status" value="1"/>
</dbReference>
<accession>A0A545T0X9</accession>
<dbReference type="Gene3D" id="1.10.101.10">
    <property type="entry name" value="PGBD-like superfamily/PGBD"/>
    <property type="match status" value="1"/>
</dbReference>
<keyword evidence="4" id="KW-0378">Hydrolase</keyword>
<feature type="domain" description="N-acetylmuramoyl-L-alanine amidase" evidence="6">
    <location>
        <begin position="8"/>
        <end position="147"/>
    </location>
</feature>
<dbReference type="Proteomes" id="UP000315252">
    <property type="component" value="Unassembled WGS sequence"/>
</dbReference>
<dbReference type="GO" id="GO:0019867">
    <property type="term" value="C:outer membrane"/>
    <property type="evidence" value="ECO:0007669"/>
    <property type="project" value="TreeGrafter"/>
</dbReference>
<evidence type="ECO:0000313" key="8">
    <source>
        <dbReference type="Proteomes" id="UP000315252"/>
    </source>
</evidence>
<name>A0A545T0X9_9PROT</name>
<dbReference type="Pfam" id="PF01510">
    <property type="entry name" value="Amidase_2"/>
    <property type="match status" value="1"/>
</dbReference>
<organism evidence="7 8">
    <name type="scientific">Denitrobaculum tricleocarpae</name>
    <dbReference type="NCBI Taxonomy" id="2591009"/>
    <lineage>
        <taxon>Bacteria</taxon>
        <taxon>Pseudomonadati</taxon>
        <taxon>Pseudomonadota</taxon>
        <taxon>Alphaproteobacteria</taxon>
        <taxon>Rhodospirillales</taxon>
        <taxon>Rhodospirillaceae</taxon>
        <taxon>Denitrobaculum</taxon>
    </lineage>
</organism>
<evidence type="ECO:0000256" key="4">
    <source>
        <dbReference type="ARBA" id="ARBA00022801"/>
    </source>
</evidence>
<dbReference type="RefSeq" id="WP_142899646.1">
    <property type="nucleotide sequence ID" value="NZ_ML660066.1"/>
</dbReference>
<evidence type="ECO:0000256" key="2">
    <source>
        <dbReference type="ARBA" id="ARBA00007553"/>
    </source>
</evidence>
<gene>
    <name evidence="7" type="ORF">FKG95_27365</name>
</gene>
<reference evidence="7 8" key="1">
    <citation type="submission" date="2019-06" db="EMBL/GenBank/DDBJ databases">
        <title>Whole genome sequence for Rhodospirillaceae sp. R148.</title>
        <authorList>
            <person name="Wang G."/>
        </authorList>
    </citation>
    <scope>NUCLEOTIDE SEQUENCE [LARGE SCALE GENOMIC DNA]</scope>
    <source>
        <strain evidence="7 8">R148</strain>
    </source>
</reference>
<evidence type="ECO:0000256" key="3">
    <source>
        <dbReference type="ARBA" id="ARBA00011901"/>
    </source>
</evidence>
<keyword evidence="5" id="KW-0961">Cell wall biogenesis/degradation</keyword>
<dbReference type="InterPro" id="IPR036505">
    <property type="entry name" value="Amidase/PGRP_sf"/>
</dbReference>
<dbReference type="GO" id="GO:0009253">
    <property type="term" value="P:peptidoglycan catabolic process"/>
    <property type="evidence" value="ECO:0007669"/>
    <property type="project" value="InterPro"/>
</dbReference>
<dbReference type="InterPro" id="IPR036365">
    <property type="entry name" value="PGBD-like_sf"/>
</dbReference>
<evidence type="ECO:0000313" key="7">
    <source>
        <dbReference type="EMBL" id="TQV70839.1"/>
    </source>
</evidence>
<dbReference type="EMBL" id="VHSH01000015">
    <property type="protein sequence ID" value="TQV70839.1"/>
    <property type="molecule type" value="Genomic_DNA"/>
</dbReference>
<dbReference type="GO" id="GO:0071555">
    <property type="term" value="P:cell wall organization"/>
    <property type="evidence" value="ECO:0007669"/>
    <property type="project" value="UniProtKB-KW"/>
</dbReference>
<dbReference type="Gene3D" id="3.40.80.10">
    <property type="entry name" value="Peptidoglycan recognition protein-like"/>
    <property type="match status" value="1"/>
</dbReference>
<dbReference type="PANTHER" id="PTHR30417">
    <property type="entry name" value="N-ACETYLMURAMOYL-L-ALANINE AMIDASE AMID"/>
    <property type="match status" value="1"/>
</dbReference>
<dbReference type="InterPro" id="IPR036366">
    <property type="entry name" value="PGBDSf"/>
</dbReference>
<dbReference type="SUPFAM" id="SSF55846">
    <property type="entry name" value="N-acetylmuramoyl-L-alanine amidase-like"/>
    <property type="match status" value="1"/>
</dbReference>
<dbReference type="InterPro" id="IPR051206">
    <property type="entry name" value="NAMLAA_amidase_2"/>
</dbReference>
<evidence type="ECO:0000256" key="5">
    <source>
        <dbReference type="ARBA" id="ARBA00023316"/>
    </source>
</evidence>
<dbReference type="InterPro" id="IPR002502">
    <property type="entry name" value="Amidase_domain"/>
</dbReference>
<dbReference type="OrthoDB" id="9794842at2"/>
<sequence length="238" mass="26539">MRIVERPSPNHDTRGGQAIDILLMHYTGMRSGEEALERLCDPNAEPGRVSAHYCIDEDGVTYRLVPEEQRAWHAGVASWAGESNINARSIGIELINPGHEFGYRPFPEAQMASLIALSKDILQRQAIPPRRVLGHSDVAPLRKEDPGEFFDWPRLAAEGIGVWPDLKTLPEHADAECDIAQLQSLLHDYGYQVSRDGVLNDDTRAVIRAFQRHFRPDHLSGEPGPATCATLRHLLETA</sequence>
<dbReference type="CDD" id="cd06583">
    <property type="entry name" value="PGRP"/>
    <property type="match status" value="1"/>
</dbReference>
<dbReference type="EC" id="3.5.1.28" evidence="3"/>
<keyword evidence="8" id="KW-1185">Reference proteome</keyword>
<proteinExistence type="inferred from homology"/>
<protein>
    <recommendedName>
        <fullName evidence="3">N-acetylmuramoyl-L-alanine amidase</fullName>
        <ecNumber evidence="3">3.5.1.28</ecNumber>
    </recommendedName>
</protein>
<dbReference type="AlphaFoldDB" id="A0A545T0X9"/>
<dbReference type="InterPro" id="IPR002477">
    <property type="entry name" value="Peptidoglycan-bd-like"/>
</dbReference>
<dbReference type="SMART" id="SM00644">
    <property type="entry name" value="Ami_2"/>
    <property type="match status" value="1"/>
</dbReference>
<evidence type="ECO:0000256" key="1">
    <source>
        <dbReference type="ARBA" id="ARBA00001561"/>
    </source>
</evidence>
<dbReference type="GO" id="GO:0009254">
    <property type="term" value="P:peptidoglycan turnover"/>
    <property type="evidence" value="ECO:0007669"/>
    <property type="project" value="TreeGrafter"/>
</dbReference>
<dbReference type="GO" id="GO:0008745">
    <property type="term" value="F:N-acetylmuramoyl-L-alanine amidase activity"/>
    <property type="evidence" value="ECO:0007669"/>
    <property type="project" value="UniProtKB-EC"/>
</dbReference>
<dbReference type="PANTHER" id="PTHR30417:SF1">
    <property type="entry name" value="N-ACETYLMURAMOYL-L-ALANINE AMIDASE AMID"/>
    <property type="match status" value="1"/>
</dbReference>
<comment type="caution">
    <text evidence="7">The sequence shown here is derived from an EMBL/GenBank/DDBJ whole genome shotgun (WGS) entry which is preliminary data.</text>
</comment>
<dbReference type="Pfam" id="PF01471">
    <property type="entry name" value="PG_binding_1"/>
    <property type="match status" value="1"/>
</dbReference>
<comment type="similarity">
    <text evidence="2">Belongs to the N-acetylmuramoyl-L-alanine amidase 2 family.</text>
</comment>
<comment type="catalytic activity">
    <reaction evidence="1">
        <text>Hydrolyzes the link between N-acetylmuramoyl residues and L-amino acid residues in certain cell-wall glycopeptides.</text>
        <dbReference type="EC" id="3.5.1.28"/>
    </reaction>
</comment>
<evidence type="ECO:0000259" key="6">
    <source>
        <dbReference type="SMART" id="SM00644"/>
    </source>
</evidence>